<feature type="region of interest" description="Disordered" evidence="2">
    <location>
        <begin position="1"/>
        <end position="129"/>
    </location>
</feature>
<sequence length="350" mass="40193">MSGEIKLAVSDDREAPFIHATAEDAQEELTTVGNEQEKSDHCVVEIHNSQNKQEEKQQSRVTRERNAGSRERGEEEEEEEEEETDPSVDDDEAHCLLEKEDEKQLNGPRKRNGNPSEEKDEEEEVNPVEEEARFLLEIEKNKKLKVTLREWEKRYKVARERIEKKSARASNAKNELYQLIGFYSVFQGVVLTAVAQSSTIFCKQSWGPASLSLLASIVTVLSVHFKLIDYSELKSSLDQEIKDSKVLHLQIGELKARGKKFDFRWFKDKLRSKEKDKDKSRTETQKSEKRYYWAIIAALLLFSVIILLCCIIVLCDLSKCKSSSSSCKQQKNACLGFLFNSGFLWIVFGP</sequence>
<proteinExistence type="predicted"/>
<evidence type="ECO:0000256" key="3">
    <source>
        <dbReference type="SAM" id="Phobius"/>
    </source>
</evidence>
<feature type="compositionally biased region" description="Acidic residues" evidence="2">
    <location>
        <begin position="74"/>
        <end position="92"/>
    </location>
</feature>
<dbReference type="PANTHER" id="PTHR33287:SF11">
    <property type="entry name" value="OS03G0778400 PROTEIN"/>
    <property type="match status" value="1"/>
</dbReference>
<feature type="compositionally biased region" description="Basic and acidic residues" evidence="2">
    <location>
        <begin position="93"/>
        <end position="104"/>
    </location>
</feature>
<dbReference type="PANTHER" id="PTHR33287">
    <property type="entry name" value="OS03G0453550 PROTEIN"/>
    <property type="match status" value="1"/>
</dbReference>
<dbReference type="EMBL" id="OZ023718">
    <property type="protein sequence ID" value="CAK9867838.1"/>
    <property type="molecule type" value="Genomic_DNA"/>
</dbReference>
<gene>
    <name evidence="4" type="ORF">CSSPJE1EN2_LOCUS10833</name>
</gene>
<organism evidence="4 5">
    <name type="scientific">Sphagnum jensenii</name>
    <dbReference type="NCBI Taxonomy" id="128206"/>
    <lineage>
        <taxon>Eukaryota</taxon>
        <taxon>Viridiplantae</taxon>
        <taxon>Streptophyta</taxon>
        <taxon>Embryophyta</taxon>
        <taxon>Bryophyta</taxon>
        <taxon>Sphagnophytina</taxon>
        <taxon>Sphagnopsida</taxon>
        <taxon>Sphagnales</taxon>
        <taxon>Sphagnaceae</taxon>
        <taxon>Sphagnum</taxon>
    </lineage>
</organism>
<protein>
    <recommendedName>
        <fullName evidence="6">Transmembrane protein</fullName>
    </recommendedName>
</protein>
<evidence type="ECO:0000313" key="4">
    <source>
        <dbReference type="EMBL" id="CAK9867838.1"/>
    </source>
</evidence>
<accession>A0ABP1AZ99</accession>
<reference evidence="4" key="1">
    <citation type="submission" date="2024-03" db="EMBL/GenBank/DDBJ databases">
        <authorList>
            <consortium name="ELIXIR-Norway"/>
            <consortium name="Elixir Norway"/>
        </authorList>
    </citation>
    <scope>NUCLEOTIDE SEQUENCE</scope>
</reference>
<keyword evidence="3" id="KW-1133">Transmembrane helix</keyword>
<keyword evidence="3" id="KW-0472">Membrane</keyword>
<evidence type="ECO:0000256" key="2">
    <source>
        <dbReference type="SAM" id="MobiDB-lite"/>
    </source>
</evidence>
<feature type="coiled-coil region" evidence="1">
    <location>
        <begin position="141"/>
        <end position="175"/>
    </location>
</feature>
<feature type="transmembrane region" description="Helical" evidence="3">
    <location>
        <begin position="291"/>
        <end position="314"/>
    </location>
</feature>
<evidence type="ECO:0000256" key="1">
    <source>
        <dbReference type="SAM" id="Coils"/>
    </source>
</evidence>
<keyword evidence="3" id="KW-0812">Transmembrane</keyword>
<feature type="compositionally biased region" description="Acidic residues" evidence="2">
    <location>
        <begin position="118"/>
        <end position="129"/>
    </location>
</feature>
<feature type="compositionally biased region" description="Basic and acidic residues" evidence="2">
    <location>
        <begin position="52"/>
        <end position="73"/>
    </location>
</feature>
<dbReference type="Proteomes" id="UP001497522">
    <property type="component" value="Chromosome 17"/>
</dbReference>
<keyword evidence="5" id="KW-1185">Reference proteome</keyword>
<keyword evidence="1" id="KW-0175">Coiled coil</keyword>
<name>A0ABP1AZ99_9BRYO</name>
<evidence type="ECO:0000313" key="5">
    <source>
        <dbReference type="Proteomes" id="UP001497522"/>
    </source>
</evidence>
<feature type="compositionally biased region" description="Basic and acidic residues" evidence="2">
    <location>
        <begin position="35"/>
        <end position="44"/>
    </location>
</feature>
<evidence type="ECO:0008006" key="6">
    <source>
        <dbReference type="Google" id="ProtNLM"/>
    </source>
</evidence>